<protein>
    <recommendedName>
        <fullName evidence="3">Outer membrane protein beta-barrel domain-containing protein</fullName>
    </recommendedName>
</protein>
<accession>A0ABY4I9N4</accession>
<dbReference type="Proteomes" id="UP000830198">
    <property type="component" value="Chromosome"/>
</dbReference>
<proteinExistence type="predicted"/>
<sequence length="468" mass="51452">MYLKIEDGALRAFVDKDNAAGSQSVGDLKKFAMTSDECGVYVQWMNPLHYELKWKDSTFKNESDLAVQQFLGKLAAQFGSQVTDLNKDNKASAAAIAKAGLPDPGNGAAELHYPPSGFNSPELTFLYLMLRQLSTPLSSADIAAINSIETDLNSLDQHMATDIAEKANVLFKQLFDINTAEDLANQLPGISSDIDGFETLDFKPAENNATNISTALSKLVLSNKLVEGFYKTQIKNFLDKSLATLVANRALIGKLKEILPTMKASVAKPGDVPNTTPGVKTEYYKNRDIVITEGNGLHTAVSLVEKEYDEKNHEYKVKSETKKGGLQFRQYDPVTIFVSVGAFWGTTTLKGFGVDKDMKVVEDDIQKDNFVSATFLNFSFAPSRFISPLAQIGIDPTKKRPFMLLGGGFAVPVAKIALTAGGIWTWQPTLKDLQVDQVIESTTQLEKDVTYKFSGQPKGWYLGVQYNF</sequence>
<gene>
    <name evidence="1" type="ORF">MYF79_08860</name>
</gene>
<dbReference type="EMBL" id="CP095855">
    <property type="protein sequence ID" value="UPK71386.1"/>
    <property type="molecule type" value="Genomic_DNA"/>
</dbReference>
<organism evidence="1 2">
    <name type="scientific">Chitinophaga filiformis</name>
    <name type="common">Myxococcus filiformis</name>
    <name type="synonym">Flexibacter filiformis</name>
    <dbReference type="NCBI Taxonomy" id="104663"/>
    <lineage>
        <taxon>Bacteria</taxon>
        <taxon>Pseudomonadati</taxon>
        <taxon>Bacteroidota</taxon>
        <taxon>Chitinophagia</taxon>
        <taxon>Chitinophagales</taxon>
        <taxon>Chitinophagaceae</taxon>
        <taxon>Chitinophaga</taxon>
    </lineage>
</organism>
<name>A0ABY4I9N4_CHIFI</name>
<evidence type="ECO:0000313" key="2">
    <source>
        <dbReference type="Proteomes" id="UP000830198"/>
    </source>
</evidence>
<evidence type="ECO:0008006" key="3">
    <source>
        <dbReference type="Google" id="ProtNLM"/>
    </source>
</evidence>
<evidence type="ECO:0000313" key="1">
    <source>
        <dbReference type="EMBL" id="UPK71386.1"/>
    </source>
</evidence>
<reference evidence="1 2" key="1">
    <citation type="submission" date="2022-04" db="EMBL/GenBank/DDBJ databases">
        <title>The arsenic-methylating capacity of Chitinophaga filiformis YT5 during chitin decomposition.</title>
        <authorList>
            <person name="Chen G."/>
            <person name="Liang Y."/>
        </authorList>
    </citation>
    <scope>NUCLEOTIDE SEQUENCE [LARGE SCALE GENOMIC DNA]</scope>
    <source>
        <strain evidence="1 2">YT5</strain>
    </source>
</reference>
<keyword evidence="2" id="KW-1185">Reference proteome</keyword>
<dbReference type="RefSeq" id="WP_247813465.1">
    <property type="nucleotide sequence ID" value="NZ_CP095855.1"/>
</dbReference>